<keyword evidence="11 17" id="KW-0130">Cell adhesion</keyword>
<evidence type="ECO:0000256" key="8">
    <source>
        <dbReference type="ARBA" id="ARBA00022737"/>
    </source>
</evidence>
<dbReference type="Pfam" id="PF17205">
    <property type="entry name" value="PSI_integrin"/>
    <property type="match status" value="1"/>
</dbReference>
<evidence type="ECO:0000256" key="16">
    <source>
        <dbReference type="ARBA" id="ARBA00023180"/>
    </source>
</evidence>
<keyword evidence="13 17" id="KW-0401">Integrin</keyword>
<feature type="chain" id="PRO_5021286982" description="Integrin beta" evidence="18">
    <location>
        <begin position="20"/>
        <end position="234"/>
    </location>
</feature>
<evidence type="ECO:0000256" key="13">
    <source>
        <dbReference type="ARBA" id="ARBA00023037"/>
    </source>
</evidence>
<evidence type="ECO:0000259" key="19">
    <source>
        <dbReference type="SMART" id="SM00187"/>
    </source>
</evidence>
<dbReference type="InterPro" id="IPR016201">
    <property type="entry name" value="PSI"/>
</dbReference>
<keyword evidence="7 18" id="KW-0732">Signal</keyword>
<proteinExistence type="inferred from homology"/>
<evidence type="ECO:0000313" key="22">
    <source>
        <dbReference type="Proteomes" id="UP000516260"/>
    </source>
</evidence>
<evidence type="ECO:0000256" key="12">
    <source>
        <dbReference type="ARBA" id="ARBA00022989"/>
    </source>
</evidence>
<dbReference type="Gene3D" id="3.30.1680.10">
    <property type="entry name" value="ligand-binding face of the semaphorins, domain 2"/>
    <property type="match status" value="1"/>
</dbReference>
<keyword evidence="5 17" id="KW-0812">Transmembrane</keyword>
<dbReference type="GO" id="GO:0007160">
    <property type="term" value="P:cell-matrix adhesion"/>
    <property type="evidence" value="ECO:0007669"/>
    <property type="project" value="TreeGrafter"/>
</dbReference>
<evidence type="ECO:0000256" key="10">
    <source>
        <dbReference type="ARBA" id="ARBA00022842"/>
    </source>
</evidence>
<keyword evidence="8" id="KW-0677">Repeat</keyword>
<keyword evidence="12" id="KW-1133">Transmembrane helix</keyword>
<evidence type="ECO:0000256" key="18">
    <source>
        <dbReference type="SAM" id="SignalP"/>
    </source>
</evidence>
<dbReference type="InterPro" id="IPR033760">
    <property type="entry name" value="Integrin_beta_N"/>
</dbReference>
<dbReference type="PRINTS" id="PR01186">
    <property type="entry name" value="INTEGRINB"/>
</dbReference>
<organism evidence="21 22">
    <name type="scientific">Takifugu bimaculatus</name>
    <dbReference type="NCBI Taxonomy" id="433685"/>
    <lineage>
        <taxon>Eukaryota</taxon>
        <taxon>Metazoa</taxon>
        <taxon>Chordata</taxon>
        <taxon>Craniata</taxon>
        <taxon>Vertebrata</taxon>
        <taxon>Euteleostomi</taxon>
        <taxon>Actinopterygii</taxon>
        <taxon>Neopterygii</taxon>
        <taxon>Teleostei</taxon>
        <taxon>Neoteleostei</taxon>
        <taxon>Acanthomorphata</taxon>
        <taxon>Eupercaria</taxon>
        <taxon>Tetraodontiformes</taxon>
        <taxon>Tetradontoidea</taxon>
        <taxon>Tetraodontidae</taxon>
        <taxon>Takifugu</taxon>
    </lineage>
</organism>
<feature type="domain" description="Integrin beta subunit VWA" evidence="19">
    <location>
        <begin position="28"/>
        <end position="234"/>
    </location>
</feature>
<dbReference type="GO" id="GO:0034685">
    <property type="term" value="C:integrin alphav-beta6 complex"/>
    <property type="evidence" value="ECO:0007669"/>
    <property type="project" value="TreeGrafter"/>
</dbReference>
<dbReference type="GO" id="GO:0098609">
    <property type="term" value="P:cell-cell adhesion"/>
    <property type="evidence" value="ECO:0007669"/>
    <property type="project" value="TreeGrafter"/>
</dbReference>
<evidence type="ECO:0000256" key="3">
    <source>
        <dbReference type="ARBA" id="ARBA00022475"/>
    </source>
</evidence>
<dbReference type="GO" id="GO:0007229">
    <property type="term" value="P:integrin-mediated signaling pathway"/>
    <property type="evidence" value="ECO:0007669"/>
    <property type="project" value="UniProtKB-KW"/>
</dbReference>
<dbReference type="SUPFAM" id="SSF103575">
    <property type="entry name" value="Plexin repeat"/>
    <property type="match status" value="1"/>
</dbReference>
<evidence type="ECO:0000256" key="7">
    <source>
        <dbReference type="ARBA" id="ARBA00022729"/>
    </source>
</evidence>
<dbReference type="InterPro" id="IPR015439">
    <property type="entry name" value="Integrin_b-2_sf"/>
</dbReference>
<dbReference type="GO" id="GO:0046872">
    <property type="term" value="F:metal ion binding"/>
    <property type="evidence" value="ECO:0007669"/>
    <property type="project" value="UniProtKB-KW"/>
</dbReference>
<feature type="signal peptide" evidence="18">
    <location>
        <begin position="1"/>
        <end position="19"/>
    </location>
</feature>
<dbReference type="SUPFAM" id="SSF53300">
    <property type="entry name" value="vWA-like"/>
    <property type="match status" value="1"/>
</dbReference>
<dbReference type="InterPro" id="IPR036465">
    <property type="entry name" value="vWFA_dom_sf"/>
</dbReference>
<dbReference type="Gene3D" id="6.20.50.10">
    <property type="match status" value="1"/>
</dbReference>
<accession>A0A4Z2BIF1</accession>
<evidence type="ECO:0000256" key="5">
    <source>
        <dbReference type="ARBA" id="ARBA00022692"/>
    </source>
</evidence>
<dbReference type="Proteomes" id="UP000516260">
    <property type="component" value="Chromosome 3"/>
</dbReference>
<dbReference type="InterPro" id="IPR002369">
    <property type="entry name" value="Integrin_bsu_VWA"/>
</dbReference>
<dbReference type="GO" id="GO:0033627">
    <property type="term" value="P:cell adhesion mediated by integrin"/>
    <property type="evidence" value="ECO:0007669"/>
    <property type="project" value="TreeGrafter"/>
</dbReference>
<dbReference type="Gene3D" id="3.40.50.410">
    <property type="entry name" value="von Willebrand factor, type A domain"/>
    <property type="match status" value="1"/>
</dbReference>
<comment type="similarity">
    <text evidence="2 17">Belongs to the integrin beta chain family.</text>
</comment>
<keyword evidence="9" id="KW-0106">Calcium</keyword>
<dbReference type="Pfam" id="PF00362">
    <property type="entry name" value="Integrin_beta"/>
    <property type="match status" value="1"/>
</dbReference>
<evidence type="ECO:0000256" key="17">
    <source>
        <dbReference type="RuleBase" id="RU000633"/>
    </source>
</evidence>
<comment type="subcellular location">
    <subcellularLocation>
        <location evidence="1 17">Cell membrane</location>
        <topology evidence="1 17">Single-pass type I membrane protein</topology>
    </subcellularLocation>
</comment>
<keyword evidence="16" id="KW-0325">Glycoprotein</keyword>
<keyword evidence="14" id="KW-0472">Membrane</keyword>
<reference evidence="21 22" key="1">
    <citation type="submission" date="2019-04" db="EMBL/GenBank/DDBJ databases">
        <title>The sequence and de novo assembly of Takifugu bimaculatus genome using PacBio and Hi-C technologies.</title>
        <authorList>
            <person name="Xu P."/>
            <person name="Liu B."/>
            <person name="Zhou Z."/>
        </authorList>
    </citation>
    <scope>NUCLEOTIDE SEQUENCE [LARGE SCALE GENOMIC DNA]</scope>
    <source>
        <strain evidence="21">TB-2018</strain>
        <tissue evidence="21">Muscle</tissue>
    </source>
</reference>
<comment type="caution">
    <text evidence="21">The sequence shown here is derived from an EMBL/GenBank/DDBJ whole genome shotgun (WGS) entry which is preliminary data.</text>
</comment>
<keyword evidence="10" id="KW-0460">Magnesium</keyword>
<evidence type="ECO:0000256" key="2">
    <source>
        <dbReference type="ARBA" id="ARBA00007449"/>
    </source>
</evidence>
<dbReference type="GO" id="GO:0005178">
    <property type="term" value="F:integrin binding"/>
    <property type="evidence" value="ECO:0007669"/>
    <property type="project" value="TreeGrafter"/>
</dbReference>
<evidence type="ECO:0000259" key="20">
    <source>
        <dbReference type="SMART" id="SM00423"/>
    </source>
</evidence>
<evidence type="ECO:0000256" key="1">
    <source>
        <dbReference type="ARBA" id="ARBA00004251"/>
    </source>
</evidence>
<evidence type="ECO:0000256" key="15">
    <source>
        <dbReference type="ARBA" id="ARBA00023157"/>
    </source>
</evidence>
<sequence>MGLILLSLILRYWINSVQGSCSAGSAATCDECLQLSSHCAWCTQENFTDWFSVGERCDAPDALLVKGCARSYLEFPVSKAQVLQDLPLGKKSETHNSTQISPQKIALKMRPGSQVTFQVKVQHTEDYPVDLYYLMDLSASMMDDLQKIKDLGSSLSKEMANLTSKFRMGFGSFVEKPTLPFIKITEEELAGPLQWHLLLPNLPANIWIQTHAVADERHRQVQPDHCEAAHICEH</sequence>
<protein>
    <recommendedName>
        <fullName evidence="17">Integrin beta</fullName>
    </recommendedName>
</protein>
<dbReference type="PANTHER" id="PTHR10082:SF11">
    <property type="entry name" value="INTEGRIN BETA-6"/>
    <property type="match status" value="1"/>
</dbReference>
<name>A0A4Z2BIF1_9TELE</name>
<dbReference type="EMBL" id="SWLE01000016">
    <property type="protein sequence ID" value="TNM90930.1"/>
    <property type="molecule type" value="Genomic_DNA"/>
</dbReference>
<evidence type="ECO:0000256" key="11">
    <source>
        <dbReference type="ARBA" id="ARBA00022889"/>
    </source>
</evidence>
<evidence type="ECO:0000256" key="9">
    <source>
        <dbReference type="ARBA" id="ARBA00022837"/>
    </source>
</evidence>
<dbReference type="SMART" id="SM00423">
    <property type="entry name" value="PSI"/>
    <property type="match status" value="1"/>
</dbReference>
<keyword evidence="15" id="KW-1015">Disulfide bond</keyword>
<keyword evidence="6" id="KW-0479">Metal-binding</keyword>
<evidence type="ECO:0000256" key="4">
    <source>
        <dbReference type="ARBA" id="ARBA00022536"/>
    </source>
</evidence>
<dbReference type="GO" id="GO:0005925">
    <property type="term" value="C:focal adhesion"/>
    <property type="evidence" value="ECO:0007669"/>
    <property type="project" value="TreeGrafter"/>
</dbReference>
<dbReference type="PANTHER" id="PTHR10082">
    <property type="entry name" value="INTEGRIN BETA SUBUNIT"/>
    <property type="match status" value="1"/>
</dbReference>
<keyword evidence="4" id="KW-0245">EGF-like domain</keyword>
<dbReference type="GO" id="GO:0016477">
    <property type="term" value="P:cell migration"/>
    <property type="evidence" value="ECO:0007669"/>
    <property type="project" value="TreeGrafter"/>
</dbReference>
<gene>
    <name evidence="21" type="ORF">fugu_003219</name>
</gene>
<dbReference type="AlphaFoldDB" id="A0A4Z2BIF1"/>
<dbReference type="GO" id="GO:0009986">
    <property type="term" value="C:cell surface"/>
    <property type="evidence" value="ECO:0007669"/>
    <property type="project" value="TreeGrafter"/>
</dbReference>
<evidence type="ECO:0000256" key="6">
    <source>
        <dbReference type="ARBA" id="ARBA00022723"/>
    </source>
</evidence>
<dbReference type="InterPro" id="IPR015812">
    <property type="entry name" value="Integrin_bsu"/>
</dbReference>
<keyword evidence="3" id="KW-1003">Cell membrane</keyword>
<keyword evidence="22" id="KW-1185">Reference proteome</keyword>
<evidence type="ECO:0000256" key="14">
    <source>
        <dbReference type="ARBA" id="ARBA00023136"/>
    </source>
</evidence>
<feature type="domain" description="PSI" evidence="20">
    <location>
        <begin position="20"/>
        <end position="69"/>
    </location>
</feature>
<dbReference type="FunFam" id="3.30.1680.10:FF:000002">
    <property type="entry name" value="Integrin beta"/>
    <property type="match status" value="1"/>
</dbReference>
<dbReference type="SMART" id="SM00187">
    <property type="entry name" value="INB"/>
    <property type="match status" value="1"/>
</dbReference>
<evidence type="ECO:0000313" key="21">
    <source>
        <dbReference type="EMBL" id="TNM90930.1"/>
    </source>
</evidence>